<protein>
    <submittedName>
        <fullName evidence="2">Uncharacterized protein</fullName>
    </submittedName>
</protein>
<evidence type="ECO:0000256" key="1">
    <source>
        <dbReference type="SAM" id="Coils"/>
    </source>
</evidence>
<keyword evidence="1" id="KW-0175">Coiled coil</keyword>
<reference evidence="2 3" key="1">
    <citation type="submission" date="2019-04" db="EMBL/GenBank/DDBJ databases">
        <title>An improved genome assembly and genetic linkage map for asparagus bean, Vigna unguiculata ssp. sesquipedialis.</title>
        <authorList>
            <person name="Xia Q."/>
            <person name="Zhang R."/>
            <person name="Dong Y."/>
        </authorList>
    </citation>
    <scope>NUCLEOTIDE SEQUENCE [LARGE SCALE GENOMIC DNA]</scope>
    <source>
        <tissue evidence="2">Leaf</tissue>
    </source>
</reference>
<evidence type="ECO:0000313" key="2">
    <source>
        <dbReference type="EMBL" id="QCE10857.1"/>
    </source>
</evidence>
<proteinExistence type="predicted"/>
<organism evidence="2 3">
    <name type="scientific">Vigna unguiculata</name>
    <name type="common">Cowpea</name>
    <dbReference type="NCBI Taxonomy" id="3917"/>
    <lineage>
        <taxon>Eukaryota</taxon>
        <taxon>Viridiplantae</taxon>
        <taxon>Streptophyta</taxon>
        <taxon>Embryophyta</taxon>
        <taxon>Tracheophyta</taxon>
        <taxon>Spermatophyta</taxon>
        <taxon>Magnoliopsida</taxon>
        <taxon>eudicotyledons</taxon>
        <taxon>Gunneridae</taxon>
        <taxon>Pentapetalae</taxon>
        <taxon>rosids</taxon>
        <taxon>fabids</taxon>
        <taxon>Fabales</taxon>
        <taxon>Fabaceae</taxon>
        <taxon>Papilionoideae</taxon>
        <taxon>50 kb inversion clade</taxon>
        <taxon>NPAAA clade</taxon>
        <taxon>indigoferoid/millettioid clade</taxon>
        <taxon>Phaseoleae</taxon>
        <taxon>Vigna</taxon>
    </lineage>
</organism>
<keyword evidence="3" id="KW-1185">Reference proteome</keyword>
<dbReference type="AlphaFoldDB" id="A0A4D6NFX7"/>
<sequence length="161" mass="18107">MQLPSDDDEMVSETTLKCRRREVATRVEGEMATSSCSRPEHTLYSIGPMPLEVQEDVCAFLHKEATKKVLGLEESLRKIEADAEEKEKRLANEVAMTYNIGFEATLEQVRLLSPLADLSSVDTDVVIDGSLVDDDGASRLRRVCLFYFCYPDCPVSYFDKS</sequence>
<dbReference type="EMBL" id="CP039354">
    <property type="protein sequence ID" value="QCE10857.1"/>
    <property type="molecule type" value="Genomic_DNA"/>
</dbReference>
<dbReference type="Proteomes" id="UP000501690">
    <property type="component" value="Linkage Group LG10"/>
</dbReference>
<gene>
    <name evidence="2" type="ORF">DEO72_LG10g2089</name>
</gene>
<name>A0A4D6NFX7_VIGUN</name>
<accession>A0A4D6NFX7</accession>
<evidence type="ECO:0000313" key="3">
    <source>
        <dbReference type="Proteomes" id="UP000501690"/>
    </source>
</evidence>
<feature type="coiled-coil region" evidence="1">
    <location>
        <begin position="62"/>
        <end position="96"/>
    </location>
</feature>